<dbReference type="KEGG" id="gma:AciX8_4312"/>
<dbReference type="STRING" id="682795.AciX8_4312"/>
<reference evidence="1 2" key="1">
    <citation type="submission" date="2011-11" db="EMBL/GenBank/DDBJ databases">
        <title>Complete sequence of Granulicella mallensis MP5ACTX8.</title>
        <authorList>
            <consortium name="US DOE Joint Genome Institute"/>
            <person name="Lucas S."/>
            <person name="Copeland A."/>
            <person name="Lapidus A."/>
            <person name="Cheng J.-F."/>
            <person name="Goodwin L."/>
            <person name="Pitluck S."/>
            <person name="Peters L."/>
            <person name="Lu M."/>
            <person name="Detter J.C."/>
            <person name="Han C."/>
            <person name="Tapia R."/>
            <person name="Land M."/>
            <person name="Hauser L."/>
            <person name="Kyrpides N."/>
            <person name="Ivanova N."/>
            <person name="Mikhailova N."/>
            <person name="Pagani I."/>
            <person name="Rawat S."/>
            <person name="Mannisto M."/>
            <person name="Haggblom M."/>
            <person name="Woyke T."/>
        </authorList>
    </citation>
    <scope>NUCLEOTIDE SEQUENCE [LARGE SCALE GENOMIC DNA]</scope>
    <source>
        <strain evidence="2">ATCC BAA-1857 / DSM 23137 / MP5ACTX8</strain>
    </source>
</reference>
<dbReference type="Pfam" id="PF01042">
    <property type="entry name" value="Ribonuc_L-PSP"/>
    <property type="match status" value="1"/>
</dbReference>
<dbReference type="AlphaFoldDB" id="G8NSL0"/>
<dbReference type="HOGENOM" id="CLU_100715_4_3_0"/>
<dbReference type="InterPro" id="IPR035959">
    <property type="entry name" value="RutC-like_sf"/>
</dbReference>
<dbReference type="Proteomes" id="UP000007113">
    <property type="component" value="Chromosome"/>
</dbReference>
<dbReference type="Gene3D" id="3.30.1330.40">
    <property type="entry name" value="RutC-like"/>
    <property type="match status" value="1"/>
</dbReference>
<dbReference type="SUPFAM" id="SSF55298">
    <property type="entry name" value="YjgF-like"/>
    <property type="match status" value="1"/>
</dbReference>
<dbReference type="RefSeq" id="WP_014267457.1">
    <property type="nucleotide sequence ID" value="NC_016631.1"/>
</dbReference>
<evidence type="ECO:0000313" key="1">
    <source>
        <dbReference type="EMBL" id="AEU38586.1"/>
    </source>
</evidence>
<dbReference type="InterPro" id="IPR006175">
    <property type="entry name" value="YjgF/YER057c/UK114"/>
</dbReference>
<accession>G8NSL0</accession>
<gene>
    <name evidence="1" type="ordered locus">AciX8_4312</name>
</gene>
<organism evidence="1 2">
    <name type="scientific">Granulicella mallensis (strain ATCC BAA-1857 / DSM 23137 / MP5ACTX8)</name>
    <dbReference type="NCBI Taxonomy" id="682795"/>
    <lineage>
        <taxon>Bacteria</taxon>
        <taxon>Pseudomonadati</taxon>
        <taxon>Acidobacteriota</taxon>
        <taxon>Terriglobia</taxon>
        <taxon>Terriglobales</taxon>
        <taxon>Acidobacteriaceae</taxon>
        <taxon>Granulicella</taxon>
    </lineage>
</organism>
<protein>
    <submittedName>
        <fullName evidence="1">Endoribonuclease L-PSP</fullName>
    </submittedName>
</protein>
<dbReference type="CDD" id="cd00448">
    <property type="entry name" value="YjgF_YER057c_UK114_family"/>
    <property type="match status" value="1"/>
</dbReference>
<proteinExistence type="predicted"/>
<dbReference type="eggNOG" id="COG0251">
    <property type="taxonomic scope" value="Bacteria"/>
</dbReference>
<dbReference type="EMBL" id="CP003130">
    <property type="protein sequence ID" value="AEU38586.1"/>
    <property type="molecule type" value="Genomic_DNA"/>
</dbReference>
<evidence type="ECO:0000313" key="2">
    <source>
        <dbReference type="Proteomes" id="UP000007113"/>
    </source>
</evidence>
<keyword evidence="2" id="KW-1185">Reference proteome</keyword>
<dbReference type="OrthoDB" id="573013at2"/>
<name>G8NSL0_GRAMM</name>
<sequence length="136" mass="14593">MKDSSLTLRDCDDLHDPTAQGYSHLAIVAKGASVVYISGQYASGTTAAVVSPLFEIQISQAFQNLRTAIHAAGATPHNVAKLTVFIVDHSEAKLPLLGMELSKLFGIHRPALTLIPVPRLAMDSILFEVETVLVLD</sequence>